<protein>
    <submittedName>
        <fullName evidence="2">AAA family ATPase</fullName>
    </submittedName>
</protein>
<name>A0A7Y0UUM3_9ACTO</name>
<dbReference type="InterPro" id="IPR038475">
    <property type="entry name" value="RecG_C_sf"/>
</dbReference>
<dbReference type="Gene3D" id="3.30.565.60">
    <property type="match status" value="1"/>
</dbReference>
<dbReference type="Pfam" id="PF13749">
    <property type="entry name" value="HATPase_c_4"/>
    <property type="match status" value="1"/>
</dbReference>
<sequence length="489" mass="52944">MLVSDSEFSHIVDDLRRRGSDDAAIEVKSGKGGVPTVGETLSAFANMPDGGLLIVGLSDPDFLPVGLKNLAGIEAGIASQARSDAMNPKVKCYFQTVTFAGKEVLVVKVEPQDLSQRPVYYQGTAYLRQSEGDYPMSDQELAQIELMKSINRPRDDARSLEETSEGDLDPGLVEDFVINAKNSSSRLMSVADSVVLQRTGVVKADGHLSVAGVYALGKYPQQFLPELGVTAAVKTPRGDRRLDDLTHFDGPIPTMLDEILYWVARNTRRAVAYREDGNAVDVPEFPMNAVRELVANALVHRSLSNVTASKRVEIRLTPDRLVIASPGGLWGVSEKQLGYPGAKSAVNPTLYDICKKVYTQDKTRVIEGEGGGLIEANRAFAEAGLDSIRYRNTGTSFTAIAFRPDQVKAPQVRGESDMKQPVELQALPLGKNPLLVIQALPGSVASISNQTGLTPAQVRYALKKLMAQGLVKMKGGLGHRNSSYSFVLK</sequence>
<evidence type="ECO:0000313" key="3">
    <source>
        <dbReference type="Proteomes" id="UP000575397"/>
    </source>
</evidence>
<organism evidence="2 3">
    <name type="scientific">Mobiluncus mulieris</name>
    <dbReference type="NCBI Taxonomy" id="2052"/>
    <lineage>
        <taxon>Bacteria</taxon>
        <taxon>Bacillati</taxon>
        <taxon>Actinomycetota</taxon>
        <taxon>Actinomycetes</taxon>
        <taxon>Actinomycetales</taxon>
        <taxon>Actinomycetaceae</taxon>
        <taxon>Mobiluncus</taxon>
    </lineage>
</organism>
<dbReference type="InterPro" id="IPR038461">
    <property type="entry name" value="Schlafen_AlbA_2_dom_sf"/>
</dbReference>
<dbReference type="Proteomes" id="UP000575397">
    <property type="component" value="Unassembled WGS sequence"/>
</dbReference>
<dbReference type="PANTHER" id="PTHR30595:SF6">
    <property type="entry name" value="SCHLAFEN ALBA-2 DOMAIN-CONTAINING PROTEIN"/>
    <property type="match status" value="1"/>
</dbReference>
<accession>A0A7Y0UUM3</accession>
<dbReference type="EMBL" id="JABCUS010000021">
    <property type="protein sequence ID" value="NMX04066.1"/>
    <property type="molecule type" value="Genomic_DNA"/>
</dbReference>
<evidence type="ECO:0000313" key="2">
    <source>
        <dbReference type="EMBL" id="NMX04066.1"/>
    </source>
</evidence>
<feature type="domain" description="Schlafen AlbA-2" evidence="1">
    <location>
        <begin position="23"/>
        <end position="136"/>
    </location>
</feature>
<dbReference type="Gene3D" id="3.30.950.30">
    <property type="entry name" value="Schlafen, AAA domain"/>
    <property type="match status" value="1"/>
</dbReference>
<dbReference type="RefSeq" id="WP_169763062.1">
    <property type="nucleotide sequence ID" value="NZ_JABCUQ010000038.1"/>
</dbReference>
<evidence type="ECO:0000259" key="1">
    <source>
        <dbReference type="Pfam" id="PF04326"/>
    </source>
</evidence>
<reference evidence="2 3" key="1">
    <citation type="submission" date="2020-04" db="EMBL/GenBank/DDBJ databases">
        <title>Antimicrobial susceptibility and clonality of vaginal-derived multi-drug resistant Mobiluncus isolates in China.</title>
        <authorList>
            <person name="Zhang X."/>
        </authorList>
    </citation>
    <scope>NUCLEOTIDE SEQUENCE [LARGE SCALE GENOMIC DNA]</scope>
    <source>
        <strain evidence="2 3">12</strain>
    </source>
</reference>
<proteinExistence type="predicted"/>
<gene>
    <name evidence="2" type="ORF">HHJ77_09075</name>
</gene>
<dbReference type="PANTHER" id="PTHR30595">
    <property type="entry name" value="GLPR-RELATED TRANSCRIPTIONAL REPRESSOR"/>
    <property type="match status" value="1"/>
</dbReference>
<dbReference type="AlphaFoldDB" id="A0A7Y0UUM3"/>
<comment type="caution">
    <text evidence="2">The sequence shown here is derived from an EMBL/GenBank/DDBJ whole genome shotgun (WGS) entry which is preliminary data.</text>
</comment>
<dbReference type="Pfam" id="PF04326">
    <property type="entry name" value="SLFN_AlbA_2"/>
    <property type="match status" value="1"/>
</dbReference>
<dbReference type="InterPro" id="IPR007421">
    <property type="entry name" value="Schlafen_AlbA_2_dom"/>
</dbReference>